<protein>
    <submittedName>
        <fullName evidence="1">Uncharacterized protein</fullName>
    </submittedName>
</protein>
<name>A0ACC2MPK0_PERAE</name>
<sequence length="817" mass="93823">MPPSMTGMFMAYVTASSQHKFYIVTQKECEREITHRGHRQFSDEDVIKQKLNCLNNLSTSMRFLACWYWRLVAQCLKGTYEDGERNLQYLKGADEDSERYVIIHGEKSGIEYSNPDVMEQVFIRLNDMVTRIRFSAVCGSWRWVARGHRTSLVWLKLQTLDKSDGQKFFSLSDGRTRTLRLPEAHGSCSCGSFEGWLIMQTRLRRETEVFLLDSLSKVQIHLPVLQIDHLLTGPFVPCGSIISSAFLSSAPNSNGADNTNCLIIAIDISNNLHVCRLGDKSWTCHHFSNSLLKAFRHDRMLFHNRTAISLSFQSSCIMVMEFDHHLDLRAKIHWLSPWIADFRLKTSRFLVEWRGELLLGFHVHGHNKAFHVYKIGSMWNLVEVESLGDGMIFLITQQPRCFSVRDFPALDLKGNCIYYRVNHQMHAFHLEAERSERCKSLDFWCLATQWIDARRTLSIDRSIDLIPIGKIYQASLSRALSNGQLFQRRKGMSNSSFGIPKSSLWAFFMAAISYYLYDGNLYGSSSFVFSLNAVLAIISLLCISHNLKEDGFKKFMFLDELTDRQLSFLKEYIKACNDSFRAIFWCIIACFSLRSVHGIICIPYIIDRPLLQSIVMQSLSVVLWTYTHTVFLSTCVLFYLVCELPVIPFKSFDKYLDKERDAVVCVKELTDLRNRLSKISGRFSSFLLISFFVINASQVVTLFQITKYHEVVNIINGGDFVISSIVQVIGFILCLRAASTLSKRVQASYLWREAIDMYAEASLDGLTIYGYKIDSDAVLIILLFEVGLALGMQSLVFMALGILKLLRSKKKIREQYR</sequence>
<comment type="caution">
    <text evidence="1">The sequence shown here is derived from an EMBL/GenBank/DDBJ whole genome shotgun (WGS) entry which is preliminary data.</text>
</comment>
<evidence type="ECO:0000313" key="2">
    <source>
        <dbReference type="Proteomes" id="UP001234297"/>
    </source>
</evidence>
<accession>A0ACC2MPK0</accession>
<evidence type="ECO:0000313" key="1">
    <source>
        <dbReference type="EMBL" id="KAJ8647345.1"/>
    </source>
</evidence>
<dbReference type="EMBL" id="CM056809">
    <property type="protein sequence ID" value="KAJ8647345.1"/>
    <property type="molecule type" value="Genomic_DNA"/>
</dbReference>
<dbReference type="Proteomes" id="UP001234297">
    <property type="component" value="Chromosome 1"/>
</dbReference>
<gene>
    <name evidence="1" type="ORF">MRB53_000368</name>
</gene>
<keyword evidence="2" id="KW-1185">Reference proteome</keyword>
<proteinExistence type="predicted"/>
<reference evidence="1 2" key="1">
    <citation type="journal article" date="2022" name="Hortic Res">
        <title>A haplotype resolved chromosomal level avocado genome allows analysis of novel avocado genes.</title>
        <authorList>
            <person name="Nath O."/>
            <person name="Fletcher S.J."/>
            <person name="Hayward A."/>
            <person name="Shaw L.M."/>
            <person name="Masouleh A.K."/>
            <person name="Furtado A."/>
            <person name="Henry R.J."/>
            <person name="Mitter N."/>
        </authorList>
    </citation>
    <scope>NUCLEOTIDE SEQUENCE [LARGE SCALE GENOMIC DNA]</scope>
    <source>
        <strain evidence="2">cv. Hass</strain>
    </source>
</reference>
<organism evidence="1 2">
    <name type="scientific">Persea americana</name>
    <name type="common">Avocado</name>
    <dbReference type="NCBI Taxonomy" id="3435"/>
    <lineage>
        <taxon>Eukaryota</taxon>
        <taxon>Viridiplantae</taxon>
        <taxon>Streptophyta</taxon>
        <taxon>Embryophyta</taxon>
        <taxon>Tracheophyta</taxon>
        <taxon>Spermatophyta</taxon>
        <taxon>Magnoliopsida</taxon>
        <taxon>Magnoliidae</taxon>
        <taxon>Laurales</taxon>
        <taxon>Lauraceae</taxon>
        <taxon>Persea</taxon>
    </lineage>
</organism>